<gene>
    <name evidence="2" type="ORF">HK100_011244</name>
</gene>
<name>A0AAD5T2G7_9FUNG</name>
<proteinExistence type="predicted"/>
<evidence type="ECO:0000313" key="2">
    <source>
        <dbReference type="EMBL" id="KAJ3124434.1"/>
    </source>
</evidence>
<sequence length="367" mass="42039">MGSNDHEYLNEVLPRSKLFVILISADMIEEFKTAHERVCYPLLELEKAIDLGSQLAIIPIFLDNTQDLLNVNRTFDDYPNDFHYSRFSAKKQKVRDIVSSISQRWGYTFKSEVSEMKKGDLDGLVRNLLSETKKHLENNLRWNILLPAKPKYDVFISYRVKSERDLAMALFYVLSAERQLVHGINRGLEVYLDKKCLKKGTDWNVDFLNGIRASAIVVVLISKDSVTKFVTAHESEDNLLLELESAFDILDHRKSRPIVIVPVFINGFIPNPEAFPKRFHYHPSSPRILTIHAVVTRLSQLQGVSVYTDDEKDKSNFQAAESLVPGVTIHLKEHWAEQEKRANALLYPEVTSSNDKDEEAVIAEIPI</sequence>
<dbReference type="SUPFAM" id="SSF52200">
    <property type="entry name" value="Toll/Interleukin receptor TIR domain"/>
    <property type="match status" value="1"/>
</dbReference>
<comment type="caution">
    <text evidence="2">The sequence shown here is derived from an EMBL/GenBank/DDBJ whole genome shotgun (WGS) entry which is preliminary data.</text>
</comment>
<feature type="domain" description="TIR" evidence="1">
    <location>
        <begin position="150"/>
        <end position="315"/>
    </location>
</feature>
<reference evidence="2" key="1">
    <citation type="submission" date="2020-05" db="EMBL/GenBank/DDBJ databases">
        <title>Phylogenomic resolution of chytrid fungi.</title>
        <authorList>
            <person name="Stajich J.E."/>
            <person name="Amses K."/>
            <person name="Simmons R."/>
            <person name="Seto K."/>
            <person name="Myers J."/>
            <person name="Bonds A."/>
            <person name="Quandt C.A."/>
            <person name="Barry K."/>
            <person name="Liu P."/>
            <person name="Grigoriev I."/>
            <person name="Longcore J.E."/>
            <person name="James T.Y."/>
        </authorList>
    </citation>
    <scope>NUCLEOTIDE SEQUENCE</scope>
    <source>
        <strain evidence="2">JEL0513</strain>
    </source>
</reference>
<dbReference type="InterPro" id="IPR035897">
    <property type="entry name" value="Toll_tir_struct_dom_sf"/>
</dbReference>
<dbReference type="EMBL" id="JADGJH010000672">
    <property type="protein sequence ID" value="KAJ3124434.1"/>
    <property type="molecule type" value="Genomic_DNA"/>
</dbReference>
<organism evidence="2 3">
    <name type="scientific">Physocladia obscura</name>
    <dbReference type="NCBI Taxonomy" id="109957"/>
    <lineage>
        <taxon>Eukaryota</taxon>
        <taxon>Fungi</taxon>
        <taxon>Fungi incertae sedis</taxon>
        <taxon>Chytridiomycota</taxon>
        <taxon>Chytridiomycota incertae sedis</taxon>
        <taxon>Chytridiomycetes</taxon>
        <taxon>Chytridiales</taxon>
        <taxon>Chytriomycetaceae</taxon>
        <taxon>Physocladia</taxon>
    </lineage>
</organism>
<dbReference type="PROSITE" id="PS50104">
    <property type="entry name" value="TIR"/>
    <property type="match status" value="1"/>
</dbReference>
<dbReference type="InterPro" id="IPR000157">
    <property type="entry name" value="TIR_dom"/>
</dbReference>
<dbReference type="AlphaFoldDB" id="A0AAD5T2G7"/>
<dbReference type="Gene3D" id="3.40.50.10140">
    <property type="entry name" value="Toll/interleukin-1 receptor homology (TIR) domain"/>
    <property type="match status" value="1"/>
</dbReference>
<protein>
    <recommendedName>
        <fullName evidence="1">TIR domain-containing protein</fullName>
    </recommendedName>
</protein>
<evidence type="ECO:0000259" key="1">
    <source>
        <dbReference type="PROSITE" id="PS50104"/>
    </source>
</evidence>
<dbReference type="Pfam" id="PF13676">
    <property type="entry name" value="TIR_2"/>
    <property type="match status" value="1"/>
</dbReference>
<keyword evidence="3" id="KW-1185">Reference proteome</keyword>
<evidence type="ECO:0000313" key="3">
    <source>
        <dbReference type="Proteomes" id="UP001211907"/>
    </source>
</evidence>
<accession>A0AAD5T2G7</accession>
<dbReference type="Proteomes" id="UP001211907">
    <property type="component" value="Unassembled WGS sequence"/>
</dbReference>
<dbReference type="GO" id="GO:0007165">
    <property type="term" value="P:signal transduction"/>
    <property type="evidence" value="ECO:0007669"/>
    <property type="project" value="InterPro"/>
</dbReference>